<reference evidence="1 2" key="1">
    <citation type="submission" date="2018-11" db="EMBL/GenBank/DDBJ databases">
        <authorList>
            <consortium name="Pathogen Informatics"/>
        </authorList>
    </citation>
    <scope>NUCLEOTIDE SEQUENCE [LARGE SCALE GENOMIC DNA]</scope>
</reference>
<proteinExistence type="predicted"/>
<evidence type="ECO:0000313" key="1">
    <source>
        <dbReference type="EMBL" id="VDM65099.1"/>
    </source>
</evidence>
<protein>
    <submittedName>
        <fullName evidence="1">Uncharacterized protein</fullName>
    </submittedName>
</protein>
<name>A0A3P7IEF1_STRVU</name>
<dbReference type="AlphaFoldDB" id="A0A3P7IEF1"/>
<dbReference type="Proteomes" id="UP000270094">
    <property type="component" value="Unassembled WGS sequence"/>
</dbReference>
<gene>
    <name evidence="1" type="ORF">SVUK_LOCUS97</name>
</gene>
<organism evidence="1 2">
    <name type="scientific">Strongylus vulgaris</name>
    <name type="common">Blood worm</name>
    <dbReference type="NCBI Taxonomy" id="40348"/>
    <lineage>
        <taxon>Eukaryota</taxon>
        <taxon>Metazoa</taxon>
        <taxon>Ecdysozoa</taxon>
        <taxon>Nematoda</taxon>
        <taxon>Chromadorea</taxon>
        <taxon>Rhabditida</taxon>
        <taxon>Rhabditina</taxon>
        <taxon>Rhabditomorpha</taxon>
        <taxon>Strongyloidea</taxon>
        <taxon>Strongylidae</taxon>
        <taxon>Strongylus</taxon>
    </lineage>
</organism>
<evidence type="ECO:0000313" key="2">
    <source>
        <dbReference type="Proteomes" id="UP000270094"/>
    </source>
</evidence>
<keyword evidence="2" id="KW-1185">Reference proteome</keyword>
<accession>A0A3P7IEF1</accession>
<dbReference type="EMBL" id="UYYB01000127">
    <property type="protein sequence ID" value="VDM65099.1"/>
    <property type="molecule type" value="Genomic_DNA"/>
</dbReference>
<sequence>MQRCESIYKKLFRLLLGGECGGGHQRSRLYTVELHEEDVDLKAHLSETDILACCGDECGFG</sequence>